<proteinExistence type="predicted"/>
<organism evidence="1 2">
    <name type="scientific">Bradyrhizobium zhanjiangense</name>
    <dbReference type="NCBI Taxonomy" id="1325107"/>
    <lineage>
        <taxon>Bacteria</taxon>
        <taxon>Pseudomonadati</taxon>
        <taxon>Pseudomonadota</taxon>
        <taxon>Alphaproteobacteria</taxon>
        <taxon>Hyphomicrobiales</taxon>
        <taxon>Nitrobacteraceae</taxon>
        <taxon>Bradyrhizobium</taxon>
    </lineage>
</organism>
<gene>
    <name evidence="1" type="ORF">XH94_32620</name>
</gene>
<name>A0A4Q0SC36_9BRAD</name>
<protein>
    <submittedName>
        <fullName evidence="1">Uncharacterized protein</fullName>
    </submittedName>
</protein>
<evidence type="ECO:0000313" key="1">
    <source>
        <dbReference type="EMBL" id="RXH32021.1"/>
    </source>
</evidence>
<dbReference type="Proteomes" id="UP000290565">
    <property type="component" value="Unassembled WGS sequence"/>
</dbReference>
<evidence type="ECO:0000313" key="2">
    <source>
        <dbReference type="Proteomes" id="UP000290565"/>
    </source>
</evidence>
<accession>A0A4Q0SC36</accession>
<comment type="caution">
    <text evidence="1">The sequence shown here is derived from an EMBL/GenBank/DDBJ whole genome shotgun (WGS) entry which is preliminary data.</text>
</comment>
<dbReference type="AlphaFoldDB" id="A0A4Q0SC36"/>
<sequence>MIAPAAAANEPDPVFATIERHRELSDRLSAATAVSAKILDGPEFEAADAISAARAEELGEYAETLLCTEPTTIEGAVVLTRYVANLGAWQMPVDDGYDDEGEVADTPNNWQQVFLDTLADALDNIRARG</sequence>
<reference evidence="1 2" key="1">
    <citation type="submission" date="2015-04" db="EMBL/GenBank/DDBJ databases">
        <title>Comparative genomics of rhizobia nodulating Arachis hypogaea in China.</title>
        <authorList>
            <person name="Li Y."/>
        </authorList>
    </citation>
    <scope>NUCLEOTIDE SEQUENCE [LARGE SCALE GENOMIC DNA]</scope>
    <source>
        <strain evidence="1 2">CCBAU 51787</strain>
    </source>
</reference>
<dbReference type="EMBL" id="LBJM01000089">
    <property type="protein sequence ID" value="RXH32021.1"/>
    <property type="molecule type" value="Genomic_DNA"/>
</dbReference>